<sequence>MIQNNFGRRPAKGITRLERVCHNYRDIYMHPHVIKHTRDNSDKTQISSWENAEQKHLIEGVCSPLDIEHRDSVSTSRTLAGRWVYMYSAGSSNSWGSRPPGRPHPRNRQKCEEPWVAEDFREDSFTTSPGPEAYSVNVGLAGRGGEYTNQYRLHFRSPDVAKVPETSETSKRTRTPSSTVTCHGPYLDNKTGTPTSYLDARPRTDNRVFTEDSARKAVDPGTVCPSQDQDQCFSNPQFRVI</sequence>
<dbReference type="EMBL" id="JAWDGP010003786">
    <property type="protein sequence ID" value="KAK3770835.1"/>
    <property type="molecule type" value="Genomic_DNA"/>
</dbReference>
<feature type="region of interest" description="Disordered" evidence="1">
    <location>
        <begin position="92"/>
        <end position="111"/>
    </location>
</feature>
<evidence type="ECO:0000256" key="1">
    <source>
        <dbReference type="SAM" id="MobiDB-lite"/>
    </source>
</evidence>
<proteinExistence type="predicted"/>
<dbReference type="Proteomes" id="UP001283361">
    <property type="component" value="Unassembled WGS sequence"/>
</dbReference>
<gene>
    <name evidence="2" type="ORF">RRG08_036436</name>
</gene>
<name>A0AAE1DIB5_9GAST</name>
<evidence type="ECO:0000313" key="2">
    <source>
        <dbReference type="EMBL" id="KAK3770835.1"/>
    </source>
</evidence>
<dbReference type="AlphaFoldDB" id="A0AAE1DIB5"/>
<reference evidence="2" key="1">
    <citation type="journal article" date="2023" name="G3 (Bethesda)">
        <title>A reference genome for the long-term kleptoplast-retaining sea slug Elysia crispata morphotype clarki.</title>
        <authorList>
            <person name="Eastman K.E."/>
            <person name="Pendleton A.L."/>
            <person name="Shaikh M.A."/>
            <person name="Suttiyut T."/>
            <person name="Ogas R."/>
            <person name="Tomko P."/>
            <person name="Gavelis G."/>
            <person name="Widhalm J.R."/>
            <person name="Wisecaver J.H."/>
        </authorList>
    </citation>
    <scope>NUCLEOTIDE SEQUENCE</scope>
    <source>
        <strain evidence="2">ECLA1</strain>
    </source>
</reference>
<accession>A0AAE1DIB5</accession>
<comment type="caution">
    <text evidence="2">The sequence shown here is derived from an EMBL/GenBank/DDBJ whole genome shotgun (WGS) entry which is preliminary data.</text>
</comment>
<organism evidence="2 3">
    <name type="scientific">Elysia crispata</name>
    <name type="common">lettuce slug</name>
    <dbReference type="NCBI Taxonomy" id="231223"/>
    <lineage>
        <taxon>Eukaryota</taxon>
        <taxon>Metazoa</taxon>
        <taxon>Spiralia</taxon>
        <taxon>Lophotrochozoa</taxon>
        <taxon>Mollusca</taxon>
        <taxon>Gastropoda</taxon>
        <taxon>Heterobranchia</taxon>
        <taxon>Euthyneura</taxon>
        <taxon>Panpulmonata</taxon>
        <taxon>Sacoglossa</taxon>
        <taxon>Placobranchoidea</taxon>
        <taxon>Plakobranchidae</taxon>
        <taxon>Elysia</taxon>
    </lineage>
</organism>
<evidence type="ECO:0000313" key="3">
    <source>
        <dbReference type="Proteomes" id="UP001283361"/>
    </source>
</evidence>
<protein>
    <submittedName>
        <fullName evidence="2">Uncharacterized protein</fullName>
    </submittedName>
</protein>
<keyword evidence="3" id="KW-1185">Reference proteome</keyword>
<feature type="region of interest" description="Disordered" evidence="1">
    <location>
        <begin position="211"/>
        <end position="230"/>
    </location>
</feature>